<name>A0A8H4EU08_GIGMA</name>
<dbReference type="OrthoDB" id="2384430at2759"/>
<proteinExistence type="predicted"/>
<reference evidence="4 5" key="1">
    <citation type="journal article" date="2019" name="Environ. Microbiol.">
        <title>At the nexus of three kingdoms: the genome of the mycorrhizal fungus Gigaspora margarita provides insights into plant, endobacterial and fungal interactions.</title>
        <authorList>
            <person name="Venice F."/>
            <person name="Ghignone S."/>
            <person name="Salvioli di Fossalunga A."/>
            <person name="Amselem J."/>
            <person name="Novero M."/>
            <person name="Xianan X."/>
            <person name="Sedzielewska Toro K."/>
            <person name="Morin E."/>
            <person name="Lipzen A."/>
            <person name="Grigoriev I.V."/>
            <person name="Henrissat B."/>
            <person name="Martin F.M."/>
            <person name="Bonfante P."/>
        </authorList>
    </citation>
    <scope>NUCLEOTIDE SEQUENCE [LARGE SCALE GENOMIC DNA]</scope>
    <source>
        <strain evidence="4 5">BEG34</strain>
    </source>
</reference>
<keyword evidence="4" id="KW-0808">Transferase</keyword>
<dbReference type="Gene3D" id="3.10.20.90">
    <property type="entry name" value="Phosphatidylinositol 3-kinase Catalytic Subunit, Chain A, domain 1"/>
    <property type="match status" value="1"/>
</dbReference>
<dbReference type="InterPro" id="IPR011009">
    <property type="entry name" value="Kinase-like_dom_sf"/>
</dbReference>
<dbReference type="EMBL" id="WTPW01000051">
    <property type="protein sequence ID" value="KAF0554325.1"/>
    <property type="molecule type" value="Genomic_DNA"/>
</dbReference>
<dbReference type="InterPro" id="IPR000719">
    <property type="entry name" value="Prot_kinase_dom"/>
</dbReference>
<feature type="domain" description="Protein kinase" evidence="3">
    <location>
        <begin position="18"/>
        <end position="278"/>
    </location>
</feature>
<keyword evidence="2" id="KW-0547">Nucleotide-binding</keyword>
<organism evidence="4 5">
    <name type="scientific">Gigaspora margarita</name>
    <dbReference type="NCBI Taxonomy" id="4874"/>
    <lineage>
        <taxon>Eukaryota</taxon>
        <taxon>Fungi</taxon>
        <taxon>Fungi incertae sedis</taxon>
        <taxon>Mucoromycota</taxon>
        <taxon>Glomeromycotina</taxon>
        <taxon>Glomeromycetes</taxon>
        <taxon>Diversisporales</taxon>
        <taxon>Gigasporaceae</taxon>
        <taxon>Gigaspora</taxon>
    </lineage>
</organism>
<dbReference type="InterPro" id="IPR017441">
    <property type="entry name" value="Protein_kinase_ATP_BS"/>
</dbReference>
<comment type="caution">
    <text evidence="4">The sequence shown here is derived from an EMBL/GenBank/DDBJ whole genome shotgun (WGS) entry which is preliminary data.</text>
</comment>
<dbReference type="GO" id="GO:0005524">
    <property type="term" value="F:ATP binding"/>
    <property type="evidence" value="ECO:0007669"/>
    <property type="project" value="UniProtKB-UniRule"/>
</dbReference>
<dbReference type="PROSITE" id="PS50011">
    <property type="entry name" value="PROTEIN_KINASE_DOM"/>
    <property type="match status" value="2"/>
</dbReference>
<keyword evidence="2" id="KW-0067">ATP-binding</keyword>
<keyword evidence="5" id="KW-1185">Reference proteome</keyword>
<keyword evidence="4" id="KW-0418">Kinase</keyword>
<dbReference type="GO" id="GO:0004674">
    <property type="term" value="F:protein serine/threonine kinase activity"/>
    <property type="evidence" value="ECO:0007669"/>
    <property type="project" value="TreeGrafter"/>
</dbReference>
<evidence type="ECO:0000256" key="1">
    <source>
        <dbReference type="ARBA" id="ARBA00022786"/>
    </source>
</evidence>
<dbReference type="InterPro" id="IPR024729">
    <property type="entry name" value="USP7_ICP0-binding_dom"/>
</dbReference>
<dbReference type="Pfam" id="PF07714">
    <property type="entry name" value="PK_Tyr_Ser-Thr"/>
    <property type="match status" value="1"/>
</dbReference>
<dbReference type="Pfam" id="PF12436">
    <property type="entry name" value="USP7_ICP0_bdg"/>
    <property type="match status" value="1"/>
</dbReference>
<accession>A0A8H4EU08</accession>
<evidence type="ECO:0000259" key="3">
    <source>
        <dbReference type="PROSITE" id="PS50011"/>
    </source>
</evidence>
<dbReference type="InterPro" id="IPR001245">
    <property type="entry name" value="Ser-Thr/Tyr_kinase_cat_dom"/>
</dbReference>
<dbReference type="SUPFAM" id="SSF56112">
    <property type="entry name" value="Protein kinase-like (PK-like)"/>
    <property type="match status" value="2"/>
</dbReference>
<dbReference type="Gene3D" id="1.10.510.10">
    <property type="entry name" value="Transferase(Phosphotransferase) domain 1"/>
    <property type="match status" value="2"/>
</dbReference>
<dbReference type="Proteomes" id="UP000439903">
    <property type="component" value="Unassembled WGS sequence"/>
</dbReference>
<gene>
    <name evidence="4" type="ORF">F8M41_019407</name>
</gene>
<feature type="domain" description="Protein kinase" evidence="3">
    <location>
        <begin position="330"/>
        <end position="603"/>
    </location>
</feature>
<dbReference type="PROSITE" id="PS00107">
    <property type="entry name" value="PROTEIN_KINASE_ATP"/>
    <property type="match status" value="1"/>
</dbReference>
<evidence type="ECO:0000313" key="4">
    <source>
        <dbReference type="EMBL" id="KAF0554325.1"/>
    </source>
</evidence>
<evidence type="ECO:0000313" key="5">
    <source>
        <dbReference type="Proteomes" id="UP000439903"/>
    </source>
</evidence>
<dbReference type="Pfam" id="PF00069">
    <property type="entry name" value="Pkinase"/>
    <property type="match status" value="1"/>
</dbReference>
<evidence type="ECO:0000256" key="2">
    <source>
        <dbReference type="PROSITE-ProRule" id="PRU10141"/>
    </source>
</evidence>
<sequence length="706" mass="81995">MARLSKKCDDTIIPYYDIKFIRKIDEGIFSIIELAKYKGTKDKLLPSTFVVKTPKKDKRKQIIIEEIRKHNYLYCENVINFHGLTESPIGVRSLIMDYVENGNLHQYLAKNMLKWKTKLKMCIDIAKGLLECHDHNIIHLNINSENILVDKNLEIKIAGFGFSKNVEFNNEETVRWAAPEYISNHQKMDEKMLKLSDIYSCGLVMWEIAVNGIKPYDGMKIDTIKDAKASGEIEILIKVLEDKDTPGKLKKLIRKCCDSDSSKRPPLEEVKFELNILYYEKLGEAFNDNPEKTHYDIEKYNESLDIEPAEKWLEKAINDGHINYLEYNNFTNPKIIGIGGFGKVFKYDWKECELTVALKCLKIDNDLSLDEKIIKDFIKELRLLRKVDSHPNIIKFYGVTEDNNGHYNMVLQYANDGNLRDYLKANFIKLQWTDKLRISKEIVLGLLFLHNNNIIHRDLHSKNILIHQRQPKIADFGLSKQINETTMTSNSIAQGMPAYIDPNCFSDLKYKLDKKSDVYSLGIVTPDIFARHQGFDLANFNNRQYPLSDVSQFMVLKSETYGNFKDLAVKHLGYPDEQIRFWIFCNHQNRTARSNTPIIDNFFGMTMEEIHKKMVPTHIVRTHSELKLFLEVAKPINGKIAKRVAAHLSTDPFKLQFTTANPTTDKRFVIKRTITQTLSEMIQTSYLHDSLLYYETVNINNVELKD</sequence>
<keyword evidence="1" id="KW-0833">Ubl conjugation pathway</keyword>
<dbReference type="PANTHER" id="PTHR44329">
    <property type="entry name" value="SERINE/THREONINE-PROTEIN KINASE TNNI3K-RELATED"/>
    <property type="match status" value="1"/>
</dbReference>
<feature type="binding site" evidence="2">
    <location>
        <position position="359"/>
    </location>
    <ligand>
        <name>ATP</name>
        <dbReference type="ChEBI" id="CHEBI:30616"/>
    </ligand>
</feature>
<dbReference type="AlphaFoldDB" id="A0A8H4EU08"/>
<dbReference type="InterPro" id="IPR051681">
    <property type="entry name" value="Ser/Thr_Kinases-Pseudokinases"/>
</dbReference>
<protein>
    <submittedName>
        <fullName evidence="4">Kinase-like protein</fullName>
    </submittedName>
</protein>